<protein>
    <submittedName>
        <fullName evidence="2">Uncharacterized protein</fullName>
    </submittedName>
</protein>
<feature type="transmembrane region" description="Helical" evidence="1">
    <location>
        <begin position="99"/>
        <end position="118"/>
    </location>
</feature>
<feature type="transmembrane region" description="Helical" evidence="1">
    <location>
        <begin position="76"/>
        <end position="93"/>
    </location>
</feature>
<dbReference type="OrthoDB" id="1083022at2"/>
<name>A0A6I1MR10_9CLOT</name>
<comment type="caution">
    <text evidence="2">The sequence shown here is derived from an EMBL/GenBank/DDBJ whole genome shotgun (WGS) entry which is preliminary data.</text>
</comment>
<sequence length="126" mass="14592">MTLNAITSGRIDHIIYFKENFSENMFIGTGRFYLESFPLALLMSYGILGSCPIFILSIFPLIIAYRYRKLDKNNKIRKLIILLNIILLINGLFEELSPFGPGVKCYLLWMITGIYLGLQTKRLNKY</sequence>
<feature type="transmembrane region" description="Helical" evidence="1">
    <location>
        <begin position="42"/>
        <end position="64"/>
    </location>
</feature>
<keyword evidence="1" id="KW-0812">Transmembrane</keyword>
<dbReference type="EMBL" id="WHJC01000464">
    <property type="protein sequence ID" value="MPQ45150.1"/>
    <property type="molecule type" value="Genomic_DNA"/>
</dbReference>
<evidence type="ECO:0000313" key="2">
    <source>
        <dbReference type="EMBL" id="MPQ45150.1"/>
    </source>
</evidence>
<reference evidence="2 3" key="1">
    <citation type="submission" date="2019-10" db="EMBL/GenBank/DDBJ databases">
        <title>The Genome Sequence of Clostridium tarantellae Isolated from Fish Brain.</title>
        <authorList>
            <person name="Bano L."/>
            <person name="Kiel M."/>
            <person name="Sales G."/>
            <person name="Doxey A.C."/>
            <person name="Mansfield M.J."/>
            <person name="Schiavone M."/>
            <person name="Rossetto O."/>
            <person name="Pirazzini M."/>
            <person name="Dobrindt U."/>
            <person name="Montecucco C."/>
        </authorList>
    </citation>
    <scope>NUCLEOTIDE SEQUENCE [LARGE SCALE GENOMIC DNA]</scope>
    <source>
        <strain evidence="2 3">DSM 3997</strain>
    </source>
</reference>
<evidence type="ECO:0000313" key="3">
    <source>
        <dbReference type="Proteomes" id="UP000430345"/>
    </source>
</evidence>
<dbReference type="Proteomes" id="UP000430345">
    <property type="component" value="Unassembled WGS sequence"/>
</dbReference>
<keyword evidence="3" id="KW-1185">Reference proteome</keyword>
<accession>A0A6I1MR10</accession>
<evidence type="ECO:0000256" key="1">
    <source>
        <dbReference type="SAM" id="Phobius"/>
    </source>
</evidence>
<organism evidence="2 3">
    <name type="scientific">Clostridium tarantellae</name>
    <dbReference type="NCBI Taxonomy" id="39493"/>
    <lineage>
        <taxon>Bacteria</taxon>
        <taxon>Bacillati</taxon>
        <taxon>Bacillota</taxon>
        <taxon>Clostridia</taxon>
        <taxon>Eubacteriales</taxon>
        <taxon>Clostridiaceae</taxon>
        <taxon>Clostridium</taxon>
    </lineage>
</organism>
<keyword evidence="1" id="KW-0472">Membrane</keyword>
<dbReference type="AlphaFoldDB" id="A0A6I1MR10"/>
<keyword evidence="1" id="KW-1133">Transmembrane helix</keyword>
<proteinExistence type="predicted"/>
<gene>
    <name evidence="2" type="ORF">GBZ86_15610</name>
</gene>